<dbReference type="RefSeq" id="WP_054340808.1">
    <property type="nucleotide sequence ID" value="NZ_FTOE01000007.1"/>
</dbReference>
<dbReference type="InterPro" id="IPR051685">
    <property type="entry name" value="Ycf3/AcsC/BcsC/TPR_MFPF"/>
</dbReference>
<evidence type="ECO:0000256" key="1">
    <source>
        <dbReference type="ARBA" id="ARBA00022737"/>
    </source>
</evidence>
<dbReference type="Proteomes" id="UP000185999">
    <property type="component" value="Unassembled WGS sequence"/>
</dbReference>
<dbReference type="AlphaFoldDB" id="A0A1N7MYY7"/>
<dbReference type="EMBL" id="FTOE01000007">
    <property type="protein sequence ID" value="SIS91292.1"/>
    <property type="molecule type" value="Genomic_DNA"/>
</dbReference>
<dbReference type="InterPro" id="IPR011990">
    <property type="entry name" value="TPR-like_helical_dom_sf"/>
</dbReference>
<organism evidence="5 6">
    <name type="scientific">Neptunomonas antarctica</name>
    <dbReference type="NCBI Taxonomy" id="619304"/>
    <lineage>
        <taxon>Bacteria</taxon>
        <taxon>Pseudomonadati</taxon>
        <taxon>Pseudomonadota</taxon>
        <taxon>Gammaproteobacteria</taxon>
        <taxon>Oceanospirillales</taxon>
        <taxon>Oceanospirillaceae</taxon>
        <taxon>Neptunomonas</taxon>
    </lineage>
</organism>
<sequence length="388" mass="43179">MDLKRTFIALFFAATITTGCSINSPESSNAEFCSNGGLSTEYTCVQEKQSPDRKIIDAKALSSTDEVWMQGKLAEIKTWLQQEQMAPDERTSIPARPSVAASQGIAVRNPSSTDPELMRIEAMSEQGKHRAAMSAVNSFQSTHPDSLEGILTKSLVLNTMGQFDEAEALLKNAIVRHPSSPEVYNNLAVLYAEQGNYGLAIETLLKAFSTHPTYAQVHQNLRELYATVAAQAYSRTLNLNEKKSDNQLVMLRRTANNNAPQLNYQAASLATTEASQLINEAVNHVNNWASNWSAQNVEGYLNAYISGYQPLNSQSNKAWQAQRHQDLTKPSFIKVKLTNIKTSNINTETAQVRFDQALQSNILNSVSKKQLILQRVNNEWRIKEEHSL</sequence>
<keyword evidence="1" id="KW-0677">Repeat</keyword>
<dbReference type="InterPro" id="IPR056203">
    <property type="entry name" value="Cds6_C"/>
</dbReference>
<evidence type="ECO:0000259" key="4">
    <source>
        <dbReference type="Pfam" id="PF24125"/>
    </source>
</evidence>
<dbReference type="SMART" id="SM00028">
    <property type="entry name" value="TPR"/>
    <property type="match status" value="2"/>
</dbReference>
<evidence type="ECO:0000313" key="6">
    <source>
        <dbReference type="Proteomes" id="UP000185999"/>
    </source>
</evidence>
<proteinExistence type="predicted"/>
<feature type="domain" description="Cds6 C-terminal" evidence="4">
    <location>
        <begin position="283"/>
        <end position="385"/>
    </location>
</feature>
<reference evidence="6" key="1">
    <citation type="submission" date="2017-01" db="EMBL/GenBank/DDBJ databases">
        <authorList>
            <person name="Varghese N."/>
            <person name="Submissions S."/>
        </authorList>
    </citation>
    <scope>NUCLEOTIDE SEQUENCE [LARGE SCALE GENOMIC DNA]</scope>
    <source>
        <strain evidence="6">DSM 22306</strain>
    </source>
</reference>
<dbReference type="SUPFAM" id="SSF48452">
    <property type="entry name" value="TPR-like"/>
    <property type="match status" value="1"/>
</dbReference>
<keyword evidence="2 3" id="KW-0802">TPR repeat</keyword>
<dbReference type="Pfam" id="PF13432">
    <property type="entry name" value="TPR_16"/>
    <property type="match status" value="1"/>
</dbReference>
<dbReference type="SUPFAM" id="SSF54427">
    <property type="entry name" value="NTF2-like"/>
    <property type="match status" value="1"/>
</dbReference>
<dbReference type="PROSITE" id="PS50005">
    <property type="entry name" value="TPR"/>
    <property type="match status" value="1"/>
</dbReference>
<dbReference type="PANTHER" id="PTHR44943">
    <property type="entry name" value="CELLULOSE SYNTHASE OPERON PROTEIN C"/>
    <property type="match status" value="1"/>
</dbReference>
<feature type="repeat" description="TPR" evidence="3">
    <location>
        <begin position="181"/>
        <end position="214"/>
    </location>
</feature>
<name>A0A1N7MYY7_9GAMM</name>
<protein>
    <submittedName>
        <fullName evidence="5">Flp pilus assembly protein TadD, contains TPR repeats</fullName>
    </submittedName>
</protein>
<evidence type="ECO:0000313" key="5">
    <source>
        <dbReference type="EMBL" id="SIS91292.1"/>
    </source>
</evidence>
<dbReference type="PROSITE" id="PS51257">
    <property type="entry name" value="PROKAR_LIPOPROTEIN"/>
    <property type="match status" value="1"/>
</dbReference>
<dbReference type="InterPro" id="IPR032710">
    <property type="entry name" value="NTF2-like_dom_sf"/>
</dbReference>
<evidence type="ECO:0000256" key="3">
    <source>
        <dbReference type="PROSITE-ProRule" id="PRU00339"/>
    </source>
</evidence>
<gene>
    <name evidence="5" type="ORF">SAMN05421760_107132</name>
</gene>
<dbReference type="InterPro" id="IPR019734">
    <property type="entry name" value="TPR_rpt"/>
</dbReference>
<dbReference type="Pfam" id="PF24125">
    <property type="entry name" value="Cds6_C"/>
    <property type="match status" value="1"/>
</dbReference>
<keyword evidence="6" id="KW-1185">Reference proteome</keyword>
<accession>A0A1N7MYY7</accession>
<evidence type="ECO:0000256" key="2">
    <source>
        <dbReference type="ARBA" id="ARBA00022803"/>
    </source>
</evidence>
<dbReference type="Gene3D" id="1.25.40.10">
    <property type="entry name" value="Tetratricopeptide repeat domain"/>
    <property type="match status" value="1"/>
</dbReference>
<dbReference type="PANTHER" id="PTHR44943:SF8">
    <property type="entry name" value="TPR REPEAT-CONTAINING PROTEIN MJ0263"/>
    <property type="match status" value="1"/>
</dbReference>
<dbReference type="STRING" id="619304.SAMN05421760_107132"/>